<dbReference type="Proteomes" id="UP001301797">
    <property type="component" value="Chromosome"/>
</dbReference>
<name>A0AA97FD10_9EURY</name>
<dbReference type="EMBL" id="CP043875">
    <property type="protein sequence ID" value="WOF16807.1"/>
    <property type="molecule type" value="Genomic_DNA"/>
</dbReference>
<dbReference type="RefSeq" id="WP_317136239.1">
    <property type="nucleotide sequence ID" value="NZ_CP043875.1"/>
</dbReference>
<sequence>MTENYGVWDAMDCYFEWFKTPEEAEKYLNTILEEYRKEGECPEELEDFFIFEKTHELILGDYLIENEEITSIDLKISKIKKETEYGV</sequence>
<accession>A0AA97FD10</accession>
<reference evidence="1 2" key="1">
    <citation type="submission" date="2019-09" db="EMBL/GenBank/DDBJ databases">
        <title>The complete genome of Methanoplanus sp. FWC-SCC4.</title>
        <authorList>
            <person name="Chen S.-C."/>
            <person name="Zhou Y.-Z."/>
            <person name="Lai M.-C."/>
        </authorList>
    </citation>
    <scope>NUCLEOTIDE SEQUENCE [LARGE SCALE GENOMIC DNA]</scope>
    <source>
        <strain evidence="1 2">FWC-SCC4</strain>
    </source>
</reference>
<dbReference type="GeneID" id="85230288"/>
<evidence type="ECO:0000313" key="2">
    <source>
        <dbReference type="Proteomes" id="UP001301797"/>
    </source>
</evidence>
<proteinExistence type="predicted"/>
<dbReference type="KEGG" id="mefw:F1737_08950"/>
<organism evidence="1 2">
    <name type="scientific">Methanochimaera problematica</name>
    <dbReference type="NCBI Taxonomy" id="2609417"/>
    <lineage>
        <taxon>Archaea</taxon>
        <taxon>Methanobacteriati</taxon>
        <taxon>Methanobacteriota</taxon>
        <taxon>Stenosarchaea group</taxon>
        <taxon>Methanomicrobia</taxon>
        <taxon>Methanomicrobiales</taxon>
        <taxon>Methanomicrobiaceae</taxon>
        <taxon>Methanochimaera</taxon>
    </lineage>
</organism>
<dbReference type="AlphaFoldDB" id="A0AA97FD10"/>
<evidence type="ECO:0000313" key="1">
    <source>
        <dbReference type="EMBL" id="WOF16807.1"/>
    </source>
</evidence>
<gene>
    <name evidence="1" type="ORF">F1737_08950</name>
</gene>
<protein>
    <submittedName>
        <fullName evidence="1">Uncharacterized protein</fullName>
    </submittedName>
</protein>
<keyword evidence="2" id="KW-1185">Reference proteome</keyword>